<protein>
    <submittedName>
        <fullName evidence="3">Uncharacterized protein</fullName>
    </submittedName>
</protein>
<evidence type="ECO:0000313" key="4">
    <source>
        <dbReference type="Proteomes" id="UP000327013"/>
    </source>
</evidence>
<evidence type="ECO:0000256" key="1">
    <source>
        <dbReference type="SAM" id="MobiDB-lite"/>
    </source>
</evidence>
<sequence length="196" mass="21537">MITKNKKPPIYIYIYNQESTKFALSNLRQAFGAMVRLISEHASHQFGSLPLAIGLFISVAAMVALCAKHSRRASAVTTKSPPVSHKKLVTSNIIRNKAINNPFMYRENKKDCDESEADHHDDIGTGRGARVMEGRGFGEGGLWQKGILMGEKCRPPEFSGVIHYDSSGNKLSEPPPRSPRASPLPSFLFPEAKGAN</sequence>
<keyword evidence="2" id="KW-1133">Transmembrane helix</keyword>
<keyword evidence="4" id="KW-1185">Reference proteome</keyword>
<name>A0A5N6RN37_9ROSI</name>
<dbReference type="PANTHER" id="PTHR33237:SF50">
    <property type="entry name" value="TRANSMEMBRANE PROTEIN"/>
    <property type="match status" value="1"/>
</dbReference>
<keyword evidence="2" id="KW-0812">Transmembrane</keyword>
<evidence type="ECO:0000313" key="3">
    <source>
        <dbReference type="EMBL" id="KAE8100778.1"/>
    </source>
</evidence>
<dbReference type="OrthoDB" id="755532at2759"/>
<feature type="compositionally biased region" description="Low complexity" evidence="1">
    <location>
        <begin position="179"/>
        <end position="190"/>
    </location>
</feature>
<feature type="region of interest" description="Disordered" evidence="1">
    <location>
        <begin position="159"/>
        <end position="196"/>
    </location>
</feature>
<proteinExistence type="predicted"/>
<dbReference type="AlphaFoldDB" id="A0A5N6RN37"/>
<dbReference type="EMBL" id="CM017327">
    <property type="protein sequence ID" value="KAE8100778.1"/>
    <property type="molecule type" value="Genomic_DNA"/>
</dbReference>
<dbReference type="Proteomes" id="UP000327013">
    <property type="component" value="Chromosome 7"/>
</dbReference>
<keyword evidence="2" id="KW-0472">Membrane</keyword>
<evidence type="ECO:0000256" key="2">
    <source>
        <dbReference type="SAM" id="Phobius"/>
    </source>
</evidence>
<feature type="transmembrane region" description="Helical" evidence="2">
    <location>
        <begin position="46"/>
        <end position="67"/>
    </location>
</feature>
<accession>A0A5N6RN37</accession>
<gene>
    <name evidence="3" type="ORF">FH972_018638</name>
</gene>
<organism evidence="3 4">
    <name type="scientific">Carpinus fangiana</name>
    <dbReference type="NCBI Taxonomy" id="176857"/>
    <lineage>
        <taxon>Eukaryota</taxon>
        <taxon>Viridiplantae</taxon>
        <taxon>Streptophyta</taxon>
        <taxon>Embryophyta</taxon>
        <taxon>Tracheophyta</taxon>
        <taxon>Spermatophyta</taxon>
        <taxon>Magnoliopsida</taxon>
        <taxon>eudicotyledons</taxon>
        <taxon>Gunneridae</taxon>
        <taxon>Pentapetalae</taxon>
        <taxon>rosids</taxon>
        <taxon>fabids</taxon>
        <taxon>Fagales</taxon>
        <taxon>Betulaceae</taxon>
        <taxon>Carpinus</taxon>
    </lineage>
</organism>
<reference evidence="3 4" key="1">
    <citation type="submission" date="2019-06" db="EMBL/GenBank/DDBJ databases">
        <title>A chromosomal-level reference genome of Carpinus fangiana (Coryloideae, Betulaceae).</title>
        <authorList>
            <person name="Yang X."/>
            <person name="Wang Z."/>
            <person name="Zhang L."/>
            <person name="Hao G."/>
            <person name="Liu J."/>
            <person name="Yang Y."/>
        </authorList>
    </citation>
    <scope>NUCLEOTIDE SEQUENCE [LARGE SCALE GENOMIC DNA]</scope>
    <source>
        <strain evidence="3">Cfa_2016G</strain>
        <tissue evidence="3">Leaf</tissue>
    </source>
</reference>
<dbReference type="PANTHER" id="PTHR33237">
    <property type="entry name" value="F2P16.13 PROTEIN-RELATED"/>
    <property type="match status" value="1"/>
</dbReference>